<accession>A0ABW4YPR8</accession>
<evidence type="ECO:0000313" key="1">
    <source>
        <dbReference type="EMBL" id="MFD2117671.1"/>
    </source>
</evidence>
<keyword evidence="2" id="KW-1185">Reference proteome</keyword>
<evidence type="ECO:0008006" key="3">
    <source>
        <dbReference type="Google" id="ProtNLM"/>
    </source>
</evidence>
<evidence type="ECO:0000313" key="2">
    <source>
        <dbReference type="Proteomes" id="UP001597362"/>
    </source>
</evidence>
<dbReference type="PROSITE" id="PS51257">
    <property type="entry name" value="PROKAR_LIPOPROTEIN"/>
    <property type="match status" value="1"/>
</dbReference>
<gene>
    <name evidence="1" type="ORF">ACFSJH_18235</name>
</gene>
<comment type="caution">
    <text evidence="1">The sequence shown here is derived from an EMBL/GenBank/DDBJ whole genome shotgun (WGS) entry which is preliminary data.</text>
</comment>
<dbReference type="Proteomes" id="UP001597362">
    <property type="component" value="Unassembled WGS sequence"/>
</dbReference>
<sequence>MKIIHVMIVFCLIAVGCSKVDNIDQIGTDQVGGISISGYVVKKEEGQFLLVSPQVSFNNDYEANWVVSNEVVELGQLIEVLVVNGEINASDPGKVTAESITILEDTPHHGAKNAIEYALLQHHYMDVPIIKTITYSKDKKEWLVVLVDKKDGDKREVSVTLKE</sequence>
<dbReference type="RefSeq" id="WP_377774919.1">
    <property type="nucleotide sequence ID" value="NZ_JBHUHO010000046.1"/>
</dbReference>
<name>A0ABW4YPR8_9BACL</name>
<protein>
    <recommendedName>
        <fullName evidence="3">DUF3221 domain-containing protein</fullName>
    </recommendedName>
</protein>
<proteinExistence type="predicted"/>
<dbReference type="EMBL" id="JBHUHO010000046">
    <property type="protein sequence ID" value="MFD2117671.1"/>
    <property type="molecule type" value="Genomic_DNA"/>
</dbReference>
<organism evidence="1 2">
    <name type="scientific">Paenibacillus yanchengensis</name>
    <dbReference type="NCBI Taxonomy" id="2035833"/>
    <lineage>
        <taxon>Bacteria</taxon>
        <taxon>Bacillati</taxon>
        <taxon>Bacillota</taxon>
        <taxon>Bacilli</taxon>
        <taxon>Bacillales</taxon>
        <taxon>Paenibacillaceae</taxon>
        <taxon>Paenibacillus</taxon>
    </lineage>
</organism>
<reference evidence="2" key="1">
    <citation type="journal article" date="2019" name="Int. J. Syst. Evol. Microbiol.">
        <title>The Global Catalogue of Microorganisms (GCM) 10K type strain sequencing project: providing services to taxonomists for standard genome sequencing and annotation.</title>
        <authorList>
            <consortium name="The Broad Institute Genomics Platform"/>
            <consortium name="The Broad Institute Genome Sequencing Center for Infectious Disease"/>
            <person name="Wu L."/>
            <person name="Ma J."/>
        </authorList>
    </citation>
    <scope>NUCLEOTIDE SEQUENCE [LARGE SCALE GENOMIC DNA]</scope>
    <source>
        <strain evidence="2">GH52</strain>
    </source>
</reference>